<organism evidence="1">
    <name type="scientific">marine sediment metagenome</name>
    <dbReference type="NCBI Taxonomy" id="412755"/>
    <lineage>
        <taxon>unclassified sequences</taxon>
        <taxon>metagenomes</taxon>
        <taxon>ecological metagenomes</taxon>
    </lineage>
</organism>
<name>X0UVU9_9ZZZZ</name>
<feature type="non-terminal residue" evidence="1">
    <location>
        <position position="275"/>
    </location>
</feature>
<comment type="caution">
    <text evidence="1">The sequence shown here is derived from an EMBL/GenBank/DDBJ whole genome shotgun (WGS) entry which is preliminary data.</text>
</comment>
<dbReference type="EMBL" id="BARS01019588">
    <property type="protein sequence ID" value="GAF92570.1"/>
    <property type="molecule type" value="Genomic_DNA"/>
</dbReference>
<feature type="non-terminal residue" evidence="1">
    <location>
        <position position="1"/>
    </location>
</feature>
<gene>
    <name evidence="1" type="ORF">S01H1_31718</name>
</gene>
<reference evidence="1" key="1">
    <citation type="journal article" date="2014" name="Front. Microbiol.">
        <title>High frequency of phylogenetically diverse reductive dehalogenase-homologous genes in deep subseafloor sedimentary metagenomes.</title>
        <authorList>
            <person name="Kawai M."/>
            <person name="Futagami T."/>
            <person name="Toyoda A."/>
            <person name="Takaki Y."/>
            <person name="Nishi S."/>
            <person name="Hori S."/>
            <person name="Arai W."/>
            <person name="Tsubouchi T."/>
            <person name="Morono Y."/>
            <person name="Uchiyama I."/>
            <person name="Ito T."/>
            <person name="Fujiyama A."/>
            <person name="Inagaki F."/>
            <person name="Takami H."/>
        </authorList>
    </citation>
    <scope>NUCLEOTIDE SEQUENCE</scope>
    <source>
        <strain evidence="1">Expedition CK06-06</strain>
    </source>
</reference>
<proteinExistence type="predicted"/>
<sequence>PLALEVPSGAINAMANSYAICQVNVTGAISGALLPGDANMTTDWDNPYQITNDTFGTFTLNFSTINIPTQGVLESFTITVFANRTNYGATTGFITLIVNPIQTNADANISIVNAHFNEVIDLKVNYTVEGSNELISGANCSVEWQGASNIVSVADGFIISLDTNGLSFDYYTALITLEHVGYATAFKSITIIVNPIQTNADANISIVNAYINEVIDLKVNYTVEGSNELISGANCSVEWQGASNIVSVADGFIISLDINGLSINDYTALITLEHV</sequence>
<evidence type="ECO:0000313" key="1">
    <source>
        <dbReference type="EMBL" id="GAF92570.1"/>
    </source>
</evidence>
<dbReference type="AlphaFoldDB" id="X0UVU9"/>
<protein>
    <submittedName>
        <fullName evidence="1">Uncharacterized protein</fullName>
    </submittedName>
</protein>
<accession>X0UVU9</accession>